<dbReference type="EMBL" id="CABP01000085">
    <property type="protein sequence ID" value="CBI04843.1"/>
    <property type="molecule type" value="Genomic_DNA"/>
</dbReference>
<proteinExistence type="predicted"/>
<sequence>MAELTLECLHGFVDCVDGRIMR</sequence>
<organism evidence="1">
    <name type="scientific">mine drainage metagenome</name>
    <dbReference type="NCBI Taxonomy" id="410659"/>
    <lineage>
        <taxon>unclassified sequences</taxon>
        <taxon>metagenomes</taxon>
        <taxon>ecological metagenomes</taxon>
    </lineage>
</organism>
<protein>
    <submittedName>
        <fullName evidence="1">Uncharacterized protein</fullName>
    </submittedName>
</protein>
<evidence type="ECO:0000313" key="1">
    <source>
        <dbReference type="EMBL" id="CBI04843.1"/>
    </source>
</evidence>
<comment type="caution">
    <text evidence="1">The sequence shown here is derived from an EMBL/GenBank/DDBJ whole genome shotgun (WGS) entry which is preliminary data.</text>
</comment>
<name>E6QCB7_9ZZZZ</name>
<gene>
    <name evidence="1" type="ORF">CARN5_1713</name>
</gene>
<dbReference type="AlphaFoldDB" id="E6QCB7"/>
<reference evidence="1" key="1">
    <citation type="submission" date="2009-10" db="EMBL/GenBank/DDBJ databases">
        <title>Diversity of trophic interactions inside an arsenic-rich microbial ecosystem.</title>
        <authorList>
            <person name="Bertin P.N."/>
            <person name="Heinrich-Salmeron A."/>
            <person name="Pelletier E."/>
            <person name="Goulhen-Chollet F."/>
            <person name="Arsene-Ploetze F."/>
            <person name="Gallien S."/>
            <person name="Calteau A."/>
            <person name="Vallenet D."/>
            <person name="Casiot C."/>
            <person name="Chane-Woon-Ming B."/>
            <person name="Giloteaux L."/>
            <person name="Barakat M."/>
            <person name="Bonnefoy V."/>
            <person name="Bruneel O."/>
            <person name="Chandler M."/>
            <person name="Cleiss J."/>
            <person name="Duran R."/>
            <person name="Elbaz-Poulichet F."/>
            <person name="Fonknechten N."/>
            <person name="Lauga B."/>
            <person name="Mornico D."/>
            <person name="Ortet P."/>
            <person name="Schaeffer C."/>
            <person name="Siguier P."/>
            <person name="Alexander Thil Smith A."/>
            <person name="Van Dorsselaer A."/>
            <person name="Weissenbach J."/>
            <person name="Medigue C."/>
            <person name="Le Paslier D."/>
        </authorList>
    </citation>
    <scope>NUCLEOTIDE SEQUENCE</scope>
</reference>
<accession>E6QCB7</accession>